<evidence type="ECO:0000256" key="3">
    <source>
        <dbReference type="ARBA" id="ARBA00022753"/>
    </source>
</evidence>
<evidence type="ECO:0000256" key="4">
    <source>
        <dbReference type="ARBA" id="ARBA00022927"/>
    </source>
</evidence>
<feature type="compositionally biased region" description="Low complexity" evidence="7">
    <location>
        <begin position="48"/>
        <end position="65"/>
    </location>
</feature>
<dbReference type="PANTHER" id="PTHR20939:SF1">
    <property type="entry name" value="SORTING NEXIN-20"/>
    <property type="match status" value="1"/>
</dbReference>
<feature type="compositionally biased region" description="Low complexity" evidence="7">
    <location>
        <begin position="1"/>
        <end position="20"/>
    </location>
</feature>
<keyword evidence="4" id="KW-0653">Protein transport</keyword>
<feature type="region of interest" description="Disordered" evidence="7">
    <location>
        <begin position="48"/>
        <end position="77"/>
    </location>
</feature>
<dbReference type="Pfam" id="PF00787">
    <property type="entry name" value="PX"/>
    <property type="match status" value="1"/>
</dbReference>
<dbReference type="Ensembl" id="ENSSFAT00005004999.1">
    <property type="protein sequence ID" value="ENSSFAP00005004705.1"/>
    <property type="gene ID" value="ENSSFAG00005003077.1"/>
</dbReference>
<evidence type="ECO:0000256" key="2">
    <source>
        <dbReference type="ARBA" id="ARBA00022448"/>
    </source>
</evidence>
<dbReference type="InParanoid" id="A0A672FJA1"/>
<evidence type="ECO:0000256" key="1">
    <source>
        <dbReference type="ARBA" id="ARBA00004469"/>
    </source>
</evidence>
<comment type="subcellular location">
    <subcellularLocation>
        <location evidence="1">Early endosome membrane</location>
        <topology evidence="1">Peripheral membrane protein</topology>
        <orientation evidence="1">Cytoplasmic side</orientation>
    </subcellularLocation>
</comment>
<dbReference type="PROSITE" id="PS50195">
    <property type="entry name" value="PX"/>
    <property type="match status" value="1"/>
</dbReference>
<keyword evidence="10" id="KW-1185">Reference proteome</keyword>
<dbReference type="PANTHER" id="PTHR20939">
    <property type="entry name" value="SORTING NEXIN 20, 21"/>
    <property type="match status" value="1"/>
</dbReference>
<keyword evidence="5" id="KW-0446">Lipid-binding</keyword>
<evidence type="ECO:0000256" key="7">
    <source>
        <dbReference type="SAM" id="MobiDB-lite"/>
    </source>
</evidence>
<organism evidence="9 10">
    <name type="scientific">Salarias fasciatus</name>
    <name type="common">Jewelled blenny</name>
    <name type="synonym">Blennius fasciatus</name>
    <dbReference type="NCBI Taxonomy" id="181472"/>
    <lineage>
        <taxon>Eukaryota</taxon>
        <taxon>Metazoa</taxon>
        <taxon>Chordata</taxon>
        <taxon>Craniata</taxon>
        <taxon>Vertebrata</taxon>
        <taxon>Euteleostomi</taxon>
        <taxon>Actinopterygii</taxon>
        <taxon>Neopterygii</taxon>
        <taxon>Teleostei</taxon>
        <taxon>Neoteleostei</taxon>
        <taxon>Acanthomorphata</taxon>
        <taxon>Ovalentaria</taxon>
        <taxon>Blenniimorphae</taxon>
        <taxon>Blenniiformes</taxon>
        <taxon>Blennioidei</taxon>
        <taxon>Blenniidae</taxon>
        <taxon>Salariinae</taxon>
        <taxon>Salarias</taxon>
    </lineage>
</organism>
<sequence length="321" mass="35292">WSHVAPPGSRPGSGVRPSVGDLQMDPGAPMEAGAAGLFTATASALPFPSPAAPAGRPGVPGGSASTTRELQQDWREQKQRDRSVRLLFQIPSAQILHSVYTVVVMRSGRFDSRQASVQRRYSDFRRLHQELRAELQEELEEAPLPPRLLTGNFSAAAIAARRLALQDYLAALFSARRVRRSPRFAAFFTEAEQRRAHGLLRSGRFRPAAEQLQAVLEVQEKLLPWQGAALTVPALCALAVCHRDLDEPERAFAAAQRALPAARRYGPRSHRAALLDALLDLGYRLGRPVAQLQDELTALRDAERGPVAPRSLKELVVQEFL</sequence>
<dbReference type="GO" id="GO:0031901">
    <property type="term" value="C:early endosome membrane"/>
    <property type="evidence" value="ECO:0007669"/>
    <property type="project" value="UniProtKB-SubCell"/>
</dbReference>
<dbReference type="GO" id="GO:0015031">
    <property type="term" value="P:protein transport"/>
    <property type="evidence" value="ECO:0007669"/>
    <property type="project" value="UniProtKB-KW"/>
</dbReference>
<evidence type="ECO:0000313" key="9">
    <source>
        <dbReference type="Ensembl" id="ENSSFAP00005004705.1"/>
    </source>
</evidence>
<dbReference type="Gene3D" id="3.30.1520.10">
    <property type="entry name" value="Phox-like domain"/>
    <property type="match status" value="1"/>
</dbReference>
<dbReference type="SMART" id="SM00312">
    <property type="entry name" value="PX"/>
    <property type="match status" value="1"/>
</dbReference>
<evidence type="ECO:0000256" key="6">
    <source>
        <dbReference type="ARBA" id="ARBA00023136"/>
    </source>
</evidence>
<name>A0A672FJA1_SALFA</name>
<reference evidence="9" key="2">
    <citation type="submission" date="2025-08" db="UniProtKB">
        <authorList>
            <consortium name="Ensembl"/>
        </authorList>
    </citation>
    <scope>IDENTIFICATION</scope>
</reference>
<protein>
    <submittedName>
        <fullName evidence="9">Sorting nexin 20</fullName>
    </submittedName>
</protein>
<reference evidence="9" key="1">
    <citation type="submission" date="2019-06" db="EMBL/GenBank/DDBJ databases">
        <authorList>
            <consortium name="Wellcome Sanger Institute Data Sharing"/>
        </authorList>
    </citation>
    <scope>NUCLEOTIDE SEQUENCE [LARGE SCALE GENOMIC DNA]</scope>
</reference>
<evidence type="ECO:0000259" key="8">
    <source>
        <dbReference type="PROSITE" id="PS50195"/>
    </source>
</evidence>
<evidence type="ECO:0000313" key="10">
    <source>
        <dbReference type="Proteomes" id="UP000472267"/>
    </source>
</evidence>
<dbReference type="SUPFAM" id="SSF48452">
    <property type="entry name" value="TPR-like"/>
    <property type="match status" value="1"/>
</dbReference>
<dbReference type="Proteomes" id="UP000472267">
    <property type="component" value="Chromosome 7"/>
</dbReference>
<dbReference type="InterPro" id="IPR039937">
    <property type="entry name" value="SNX20/SNX21"/>
</dbReference>
<dbReference type="GO" id="GO:1901981">
    <property type="term" value="F:phosphatidylinositol phosphate binding"/>
    <property type="evidence" value="ECO:0007669"/>
    <property type="project" value="TreeGrafter"/>
</dbReference>
<feature type="region of interest" description="Disordered" evidence="7">
    <location>
        <begin position="1"/>
        <end position="33"/>
    </location>
</feature>
<dbReference type="OMA" id="ELREAFX"/>
<accession>A0A672FJA1</accession>
<reference evidence="9" key="3">
    <citation type="submission" date="2025-09" db="UniProtKB">
        <authorList>
            <consortium name="Ensembl"/>
        </authorList>
    </citation>
    <scope>IDENTIFICATION</scope>
</reference>
<dbReference type="InterPro" id="IPR036871">
    <property type="entry name" value="PX_dom_sf"/>
</dbReference>
<feature type="domain" description="PX" evidence="8">
    <location>
        <begin position="78"/>
        <end position="195"/>
    </location>
</feature>
<dbReference type="SUPFAM" id="SSF64268">
    <property type="entry name" value="PX domain"/>
    <property type="match status" value="1"/>
</dbReference>
<dbReference type="InterPro" id="IPR011990">
    <property type="entry name" value="TPR-like_helical_dom_sf"/>
</dbReference>
<dbReference type="AlphaFoldDB" id="A0A672FJA1"/>
<proteinExistence type="predicted"/>
<keyword evidence="3" id="KW-0967">Endosome</keyword>
<keyword evidence="2" id="KW-0813">Transport</keyword>
<evidence type="ECO:0000256" key="5">
    <source>
        <dbReference type="ARBA" id="ARBA00023121"/>
    </source>
</evidence>
<keyword evidence="6" id="KW-0472">Membrane</keyword>
<dbReference type="InterPro" id="IPR001683">
    <property type="entry name" value="PX_dom"/>
</dbReference>